<name>A0A1B0AWK6_9MUSC</name>
<evidence type="ECO:0000313" key="5">
    <source>
        <dbReference type="EnsemblMetazoa" id="GPPI011213-PA"/>
    </source>
</evidence>
<feature type="region of interest" description="Disordered" evidence="4">
    <location>
        <begin position="269"/>
        <end position="327"/>
    </location>
</feature>
<feature type="compositionally biased region" description="Low complexity" evidence="4">
    <location>
        <begin position="296"/>
        <end position="310"/>
    </location>
</feature>
<organism evidence="5 6">
    <name type="scientific">Glossina palpalis gambiensis</name>
    <dbReference type="NCBI Taxonomy" id="67801"/>
    <lineage>
        <taxon>Eukaryota</taxon>
        <taxon>Metazoa</taxon>
        <taxon>Ecdysozoa</taxon>
        <taxon>Arthropoda</taxon>
        <taxon>Hexapoda</taxon>
        <taxon>Insecta</taxon>
        <taxon>Pterygota</taxon>
        <taxon>Neoptera</taxon>
        <taxon>Endopterygota</taxon>
        <taxon>Diptera</taxon>
        <taxon>Brachycera</taxon>
        <taxon>Muscomorpha</taxon>
        <taxon>Hippoboscoidea</taxon>
        <taxon>Glossinidae</taxon>
        <taxon>Glossina</taxon>
    </lineage>
</organism>
<dbReference type="PANTHER" id="PTHR21551:SF0">
    <property type="entry name" value="PROTEIN ASSOCIATED WITH TOPO II RELATED-1, ISOFORM A"/>
    <property type="match status" value="1"/>
</dbReference>
<evidence type="ECO:0000256" key="1">
    <source>
        <dbReference type="ARBA" id="ARBA00004201"/>
    </source>
</evidence>
<dbReference type="GO" id="GO:0003723">
    <property type="term" value="F:RNA binding"/>
    <property type="evidence" value="ECO:0007669"/>
    <property type="project" value="TreeGrafter"/>
</dbReference>
<keyword evidence="6" id="KW-1185">Reference proteome</keyword>
<feature type="region of interest" description="Disordered" evidence="4">
    <location>
        <begin position="628"/>
        <end position="651"/>
    </location>
</feature>
<dbReference type="GO" id="GO:0000290">
    <property type="term" value="P:deadenylation-dependent decapping of nuclear-transcribed mRNA"/>
    <property type="evidence" value="ECO:0007669"/>
    <property type="project" value="InterPro"/>
</dbReference>
<dbReference type="InterPro" id="IPR039900">
    <property type="entry name" value="Pat1-like"/>
</dbReference>
<dbReference type="GO" id="GO:0033962">
    <property type="term" value="P:P-body assembly"/>
    <property type="evidence" value="ECO:0007669"/>
    <property type="project" value="TreeGrafter"/>
</dbReference>
<evidence type="ECO:0000256" key="3">
    <source>
        <dbReference type="SAM" id="Coils"/>
    </source>
</evidence>
<dbReference type="STRING" id="67801.A0A1B0AWK6"/>
<feature type="coiled-coil region" evidence="3">
    <location>
        <begin position="787"/>
        <end position="818"/>
    </location>
</feature>
<proteinExistence type="predicted"/>
<evidence type="ECO:0008006" key="7">
    <source>
        <dbReference type="Google" id="ProtNLM"/>
    </source>
</evidence>
<feature type="compositionally biased region" description="Basic and acidic residues" evidence="4">
    <location>
        <begin position="635"/>
        <end position="646"/>
    </location>
</feature>
<feature type="region of interest" description="Disordered" evidence="4">
    <location>
        <begin position="503"/>
        <end position="526"/>
    </location>
</feature>
<feature type="region of interest" description="Disordered" evidence="4">
    <location>
        <begin position="366"/>
        <end position="397"/>
    </location>
</feature>
<comment type="subcellular location">
    <subcellularLocation>
        <location evidence="1">Cytoplasm</location>
        <location evidence="1">P-body</location>
    </subcellularLocation>
</comment>
<reference evidence="6" key="1">
    <citation type="submission" date="2015-01" db="EMBL/GenBank/DDBJ databases">
        <authorList>
            <person name="Aksoy S."/>
            <person name="Warren W."/>
            <person name="Wilson R.K."/>
        </authorList>
    </citation>
    <scope>NUCLEOTIDE SEQUENCE [LARGE SCALE GENOMIC DNA]</scope>
    <source>
        <strain evidence="6">IAEA</strain>
    </source>
</reference>
<feature type="region of interest" description="Disordered" evidence="4">
    <location>
        <begin position="1"/>
        <end position="25"/>
    </location>
</feature>
<dbReference type="VEuPathDB" id="VectorBase:GPPI011213"/>
<evidence type="ECO:0000256" key="4">
    <source>
        <dbReference type="SAM" id="MobiDB-lite"/>
    </source>
</evidence>
<dbReference type="PANTHER" id="PTHR21551">
    <property type="entry name" value="TOPOISOMERASE II-ASSOCIATED PROTEIN PAT1"/>
    <property type="match status" value="1"/>
</dbReference>
<reference evidence="5" key="2">
    <citation type="submission" date="2020-05" db="UniProtKB">
        <authorList>
            <consortium name="EnsemblMetazoa"/>
        </authorList>
    </citation>
    <scope>IDENTIFICATION</scope>
    <source>
        <strain evidence="5">IAEA</strain>
    </source>
</reference>
<keyword evidence="3" id="KW-0175">Coiled coil</keyword>
<dbReference type="GO" id="GO:0000932">
    <property type="term" value="C:P-body"/>
    <property type="evidence" value="ECO:0007669"/>
    <property type="project" value="UniProtKB-SubCell"/>
</dbReference>
<dbReference type="AlphaFoldDB" id="A0A1B0AWK6"/>
<dbReference type="Proteomes" id="UP000092460">
    <property type="component" value="Unassembled WGS sequence"/>
</dbReference>
<keyword evidence="2" id="KW-0963">Cytoplasm</keyword>
<sequence length="1032" mass="115669">MEDSFFGFDTSLPLDDDGGGGQIAEPSEEEYDALNDETFGCATNGDWEEAHENLVRLDECIDVGKDQDTFSSKNNQSIDHVSTEQTIKSYKKPRQQPANFMTDSDLELNLASMKLDDVDISYENDEIVGGCVVETVKMDPSVWSAQPVPKNERIVCSSLDQINSNDLRNGMPVNPTDFLRQHFPSPFQQQFLQFPLQGQQPQNESVVQVDEIHNSTKPPKICTLEDIERNLIMQQAVLKRQHQSYNSHDIVVKQKNSVDDTVSNTLKAHHQHLHQHHQQTPPQAQYTSKVPPMLPPQQQLKGPPGLGQPVQQPPPRPSSNFNNLGQHPINNLLQQQQPPHHHQQAVAHLNASGNRLPPGLPIYPPGVGPHLSQPGHTQLPPHPLLNQHGLPNAFPHPQQRSLPNPHLPIALNNFAMHPNFNAIRAAGIHPASLLTSQQQTGRILGHPPPNPIPMLNNQAGQTNSNYNMFNMRLVQEIQQNHPLLQNAARQVQQHQFQQQNHLVGSNSGSHQHALARGNVGGNQKLNHNTRREGMTAGANGNLPPEEFDEYANLMSTRDKHWLIGIQLSQLNPDTPYIDDYYYTVYKERKTAQNGNVRLSQAHKDNQLNHPLTQPKGHAQLILVQLGNKNGTRNGQHQERRNSDNHHGINSNNVQELKLPTYLFTPLKFENSLGKLQYGSVTAPRKIIDAEVMSSETSAAATVTTLTTTGNEQNSSYAQTQLKAIIGGQTKVDSPGLIQTSLSGGDLTTVNSQCKSRYILLHIESLYRVLLKLDDLNNPNAIATILTKKKKESERIAALEQLEAANKTEEERSADTSSNPSLKCKFNYEIETKEALVEKLLSGLQHDKIVAIMNIRKGKVLIRRIMPYIENDDQRWNVWIGVFNSLQNVFKKDRDDTDGILYSLYPEFKKQIKLANFEIIVRVSSAITLNDKKSNGIFCSKFGISSLVCLILQAENIYVQNDDVSLTNEHKESWRHFLDQVASSLNRTIQSQTICAAIESDSIQPVMDHFARFKDLKLDSLLALITEAKQQIN</sequence>
<evidence type="ECO:0000313" key="6">
    <source>
        <dbReference type="Proteomes" id="UP000092460"/>
    </source>
</evidence>
<accession>A0A1B0AWK6</accession>
<protein>
    <recommendedName>
        <fullName evidence="7">mRNA decay factor PAT1 domain-containing protein</fullName>
    </recommendedName>
</protein>
<dbReference type="EMBL" id="JXJN01004810">
    <property type="status" value="NOT_ANNOTATED_CDS"/>
    <property type="molecule type" value="Genomic_DNA"/>
</dbReference>
<dbReference type="EnsemblMetazoa" id="GPPI011213-RA">
    <property type="protein sequence ID" value="GPPI011213-PA"/>
    <property type="gene ID" value="GPPI011213"/>
</dbReference>
<evidence type="ECO:0000256" key="2">
    <source>
        <dbReference type="ARBA" id="ARBA00022490"/>
    </source>
</evidence>